<dbReference type="GO" id="GO:0016139">
    <property type="term" value="P:glycoside catabolic process"/>
    <property type="evidence" value="ECO:0007669"/>
    <property type="project" value="TreeGrafter"/>
</dbReference>
<gene>
    <name evidence="6" type="ORF">OSB1V03_LOCUS13666</name>
</gene>
<dbReference type="InterPro" id="IPR013785">
    <property type="entry name" value="Aldolase_TIM"/>
</dbReference>
<reference evidence="6" key="1">
    <citation type="submission" date="2020-11" db="EMBL/GenBank/DDBJ databases">
        <authorList>
            <person name="Tran Van P."/>
        </authorList>
    </citation>
    <scope>NUCLEOTIDE SEQUENCE</scope>
</reference>
<feature type="transmembrane region" description="Helical" evidence="5">
    <location>
        <begin position="89"/>
        <end position="110"/>
    </location>
</feature>
<evidence type="ECO:0000313" key="7">
    <source>
        <dbReference type="Proteomes" id="UP000759131"/>
    </source>
</evidence>
<protein>
    <recommendedName>
        <fullName evidence="4">Alpha-galactosidase</fullName>
        <ecNumber evidence="4">3.2.1.-</ecNumber>
    </recommendedName>
</protein>
<keyword evidence="3 4" id="KW-0326">Glycosidase</keyword>
<feature type="transmembrane region" description="Helical" evidence="5">
    <location>
        <begin position="13"/>
        <end position="35"/>
    </location>
</feature>
<dbReference type="SUPFAM" id="SSF51445">
    <property type="entry name" value="(Trans)glycosidases"/>
    <property type="match status" value="1"/>
</dbReference>
<sequence>MLDELKKAKVIEVVSRVGLIVLNTIAIVSAIVYGLSSQTTKTNDISFSLSILITYLVAIVLVGAFGVGVAAYRRDGMPSERHHLMATRYAIICSIMIAIGLVGLLFWWPYMRTGDIVFATIMVTIGLISQPMAYAYAYVLKKLSKLGPWEDDGQALTPPMGFLSYTGFDTDENCEKYPHDCVNEQLYKDMADRLVADGFYALGYRYVNIDDRWSELKRDPQTRRLLPNKKRFPGGIKALADYMHAKGLKLGIYGDIGNATCSNTYPGQNNHEPGGHDYFDVERVCKRLTPQLSHKMLMVCEWPFFQYVFDPHIDPNYDAIAKTCHCFRNYKDVMDSWASVDEIIKYYGDYNDLFIKHNDELTIGNSGLSWHQSRTQMAMWCMWSSPLLMSTDLRALKPEMKTILQNKALIAVNQDKHGIMAKKVYADGDTQVWVKPVEPVMNGQWSYVITYLNRHPMGHPTYMAHKVSDMIPTAKPGTKYEIHDLFIDEGKEVLGSITTSDTLELLVHPSGSVRVVKLLVQ</sequence>
<dbReference type="CDD" id="cd14792">
    <property type="entry name" value="GH27"/>
    <property type="match status" value="1"/>
</dbReference>
<dbReference type="AlphaFoldDB" id="A0A7R9L1P8"/>
<dbReference type="InterPro" id="IPR000111">
    <property type="entry name" value="Glyco_hydro_27/36_CS"/>
</dbReference>
<evidence type="ECO:0000313" key="6">
    <source>
        <dbReference type="EMBL" id="CAD7633269.1"/>
    </source>
</evidence>
<comment type="subunit">
    <text evidence="4">Homodimer.</text>
</comment>
<dbReference type="Pfam" id="PF16499">
    <property type="entry name" value="Melibiase_2"/>
    <property type="match status" value="2"/>
</dbReference>
<keyword evidence="2 4" id="KW-0378">Hydrolase</keyword>
<proteinExistence type="inferred from homology"/>
<evidence type="ECO:0000256" key="1">
    <source>
        <dbReference type="ARBA" id="ARBA00009743"/>
    </source>
</evidence>
<dbReference type="Gene3D" id="2.60.40.1180">
    <property type="entry name" value="Golgi alpha-mannosidase II"/>
    <property type="match status" value="1"/>
</dbReference>
<dbReference type="OrthoDB" id="5795902at2759"/>
<dbReference type="Gene3D" id="3.20.20.70">
    <property type="entry name" value="Aldolase class I"/>
    <property type="match status" value="2"/>
</dbReference>
<dbReference type="PRINTS" id="PR00740">
    <property type="entry name" value="GLHYDRLASE27"/>
</dbReference>
<accession>A0A7R9L1P8</accession>
<dbReference type="InterPro" id="IPR002241">
    <property type="entry name" value="Glyco_hydro_27"/>
</dbReference>
<feature type="transmembrane region" description="Helical" evidence="5">
    <location>
        <begin position="116"/>
        <end position="139"/>
    </location>
</feature>
<organism evidence="6">
    <name type="scientific">Medioppia subpectinata</name>
    <dbReference type="NCBI Taxonomy" id="1979941"/>
    <lineage>
        <taxon>Eukaryota</taxon>
        <taxon>Metazoa</taxon>
        <taxon>Ecdysozoa</taxon>
        <taxon>Arthropoda</taxon>
        <taxon>Chelicerata</taxon>
        <taxon>Arachnida</taxon>
        <taxon>Acari</taxon>
        <taxon>Acariformes</taxon>
        <taxon>Sarcoptiformes</taxon>
        <taxon>Oribatida</taxon>
        <taxon>Brachypylina</taxon>
        <taxon>Oppioidea</taxon>
        <taxon>Oppiidae</taxon>
        <taxon>Medioppia</taxon>
    </lineage>
</organism>
<keyword evidence="4" id="KW-1015">Disulfide bond</keyword>
<dbReference type="GO" id="GO:0005737">
    <property type="term" value="C:cytoplasm"/>
    <property type="evidence" value="ECO:0007669"/>
    <property type="project" value="TreeGrafter"/>
</dbReference>
<dbReference type="EMBL" id="CAJPIZ010012430">
    <property type="protein sequence ID" value="CAG2113699.1"/>
    <property type="molecule type" value="Genomic_DNA"/>
</dbReference>
<dbReference type="PANTHER" id="PTHR11452">
    <property type="entry name" value="ALPHA-GALACTOSIDASE/ALPHA-N-ACETYLGALACTOSAMINIDASE"/>
    <property type="match status" value="1"/>
</dbReference>
<evidence type="ECO:0000256" key="4">
    <source>
        <dbReference type="RuleBase" id="RU361168"/>
    </source>
</evidence>
<evidence type="ECO:0000256" key="3">
    <source>
        <dbReference type="ARBA" id="ARBA00023295"/>
    </source>
</evidence>
<evidence type="ECO:0000256" key="2">
    <source>
        <dbReference type="ARBA" id="ARBA00022801"/>
    </source>
</evidence>
<evidence type="ECO:0000256" key="5">
    <source>
        <dbReference type="SAM" id="Phobius"/>
    </source>
</evidence>
<dbReference type="PANTHER" id="PTHR11452:SF83">
    <property type="entry name" value="ALPHA-GALACTOSIDASE"/>
    <property type="match status" value="1"/>
</dbReference>
<keyword evidence="7" id="KW-1185">Reference proteome</keyword>
<keyword evidence="5" id="KW-0472">Membrane</keyword>
<dbReference type="EMBL" id="OC867005">
    <property type="protein sequence ID" value="CAD7633269.1"/>
    <property type="molecule type" value="Genomic_DNA"/>
</dbReference>
<dbReference type="GO" id="GO:0004557">
    <property type="term" value="F:alpha-galactosidase activity"/>
    <property type="evidence" value="ECO:0007669"/>
    <property type="project" value="TreeGrafter"/>
</dbReference>
<comment type="similarity">
    <text evidence="1 4">Belongs to the glycosyl hydrolase 27 family.</text>
</comment>
<keyword evidence="5" id="KW-1133">Transmembrane helix</keyword>
<dbReference type="PROSITE" id="PS00512">
    <property type="entry name" value="ALPHA_GALACTOSIDASE"/>
    <property type="match status" value="1"/>
</dbReference>
<dbReference type="Proteomes" id="UP000759131">
    <property type="component" value="Unassembled WGS sequence"/>
</dbReference>
<dbReference type="EC" id="3.2.1.-" evidence="4"/>
<dbReference type="InterPro" id="IPR017853">
    <property type="entry name" value="GH"/>
</dbReference>
<dbReference type="GO" id="GO:0009311">
    <property type="term" value="P:oligosaccharide metabolic process"/>
    <property type="evidence" value="ECO:0007669"/>
    <property type="project" value="TreeGrafter"/>
</dbReference>
<keyword evidence="5" id="KW-0812">Transmembrane</keyword>
<feature type="transmembrane region" description="Helical" evidence="5">
    <location>
        <begin position="47"/>
        <end position="69"/>
    </location>
</feature>
<name>A0A7R9L1P8_9ACAR</name>
<dbReference type="InterPro" id="IPR013780">
    <property type="entry name" value="Glyco_hydro_b"/>
</dbReference>